<reference evidence="6" key="1">
    <citation type="journal article" date="2020" name="mSystems">
        <title>Genome- and Community-Level Interaction Insights into Carbon Utilization and Element Cycling Functions of Hydrothermarchaeota in Hydrothermal Sediment.</title>
        <authorList>
            <person name="Zhou Z."/>
            <person name="Liu Y."/>
            <person name="Xu W."/>
            <person name="Pan J."/>
            <person name="Luo Z.H."/>
            <person name="Li M."/>
        </authorList>
    </citation>
    <scope>NUCLEOTIDE SEQUENCE [LARGE SCALE GENOMIC DNA]</scope>
    <source>
        <strain evidence="6">HyVt-102</strain>
    </source>
</reference>
<dbReference type="SUPFAM" id="SSF49452">
    <property type="entry name" value="Starch-binding domain-like"/>
    <property type="match status" value="2"/>
</dbReference>
<dbReference type="GO" id="GO:0009279">
    <property type="term" value="C:cell outer membrane"/>
    <property type="evidence" value="ECO:0007669"/>
    <property type="project" value="UniProtKB-SubCell"/>
</dbReference>
<dbReference type="Gene3D" id="2.60.40.1120">
    <property type="entry name" value="Carboxypeptidase-like, regulatory domain"/>
    <property type="match status" value="2"/>
</dbReference>
<dbReference type="Pfam" id="PF13620">
    <property type="entry name" value="CarboxypepD_reg"/>
    <property type="match status" value="1"/>
</dbReference>
<organism evidence="6">
    <name type="scientific">candidate division WOR-3 bacterium</name>
    <dbReference type="NCBI Taxonomy" id="2052148"/>
    <lineage>
        <taxon>Bacteria</taxon>
        <taxon>Bacteria division WOR-3</taxon>
    </lineage>
</organism>
<dbReference type="PROSITE" id="PS51123">
    <property type="entry name" value="OMPA_2"/>
    <property type="match status" value="1"/>
</dbReference>
<dbReference type="InterPro" id="IPR006665">
    <property type="entry name" value="OmpA-like"/>
</dbReference>
<evidence type="ECO:0000259" key="5">
    <source>
        <dbReference type="PROSITE" id="PS51123"/>
    </source>
</evidence>
<dbReference type="EMBL" id="DQWE01000337">
    <property type="protein sequence ID" value="HDI83535.1"/>
    <property type="molecule type" value="Genomic_DNA"/>
</dbReference>
<evidence type="ECO:0000313" key="6">
    <source>
        <dbReference type="EMBL" id="HDI83535.1"/>
    </source>
</evidence>
<dbReference type="PRINTS" id="PR01021">
    <property type="entry name" value="OMPADOMAIN"/>
</dbReference>
<dbReference type="InterPro" id="IPR036737">
    <property type="entry name" value="OmpA-like_sf"/>
</dbReference>
<dbReference type="CDD" id="cd07185">
    <property type="entry name" value="OmpA_C-like"/>
    <property type="match status" value="1"/>
</dbReference>
<dbReference type="Pfam" id="PF00691">
    <property type="entry name" value="OmpA"/>
    <property type="match status" value="1"/>
</dbReference>
<sequence>MGILLLLVSYPSFTGATGNFGILSAKNLPMANLSFFLDLQYARKHYPSRYDSTTQENVPIDHHYGVFRGGFAYGIIDYLELYVGGTGYWKYEERKELGAYHHGDVGMVGFRDIFGGAKIAIPVLNDTTRFPLVFFLGFHGGGNVTFERAPDDDKLVLEGYFNPTMTHRADYFGDFLMTFELYPIAFNIDFGYIRRGERDPINTGDSTIDNFFNNRSLSNSFIYGGAFELNAGPYTKLVLGLKGSYHLLDINLPDTAFGFFGIRFITPVGVTFDFGGDYLINDVNFLPDYRIVNGTPEIYNNDSGKWRFNFGFTTTSALIQKKKKKPAPKPKPKPMGVLALDVKDSETELPLMVNIVFDDTTMKTLQTDSNGHVDMKLKPGTYTFKIVKDGYKSKRITVTITGNTRIQREITLKKIHIPMGIFTGTVTDARTKKPVGAKITFLGSDQKPIASDLETGIFKAKLPAGTYNVKVEADGYVPETRVVNIKDGETTIINFGLYEKLKEKQTIVIHNIHFASGKATITPDSYPILDQIVQLLKANPNVKIEIAGHTDSVGSEMYNLRLSEARANAVRDYLIQHGISPDRLIAKGYGESRPIAPNTT</sequence>
<dbReference type="PANTHER" id="PTHR30329:SF21">
    <property type="entry name" value="LIPOPROTEIN YIAD-RELATED"/>
    <property type="match status" value="1"/>
</dbReference>
<protein>
    <submittedName>
        <fullName evidence="6">PEGA domain-containing protein</fullName>
    </submittedName>
</protein>
<dbReference type="SUPFAM" id="SSF103088">
    <property type="entry name" value="OmpA-like"/>
    <property type="match status" value="1"/>
</dbReference>
<evidence type="ECO:0000256" key="1">
    <source>
        <dbReference type="ARBA" id="ARBA00004442"/>
    </source>
</evidence>
<dbReference type="AlphaFoldDB" id="A0A7C0VD50"/>
<dbReference type="InterPro" id="IPR006690">
    <property type="entry name" value="OMPA-like_CS"/>
</dbReference>
<keyword evidence="2 4" id="KW-0472">Membrane</keyword>
<dbReference type="InterPro" id="IPR050330">
    <property type="entry name" value="Bact_OuterMem_StrucFunc"/>
</dbReference>
<evidence type="ECO:0000256" key="2">
    <source>
        <dbReference type="ARBA" id="ARBA00023136"/>
    </source>
</evidence>
<keyword evidence="3" id="KW-0998">Cell outer membrane</keyword>
<proteinExistence type="predicted"/>
<feature type="non-terminal residue" evidence="6">
    <location>
        <position position="600"/>
    </location>
</feature>
<feature type="domain" description="OmpA-like" evidence="5">
    <location>
        <begin position="501"/>
        <end position="600"/>
    </location>
</feature>
<dbReference type="InterPro" id="IPR013784">
    <property type="entry name" value="Carb-bd-like_fold"/>
</dbReference>
<name>A0A7C0VD50_UNCW3</name>
<evidence type="ECO:0000256" key="3">
    <source>
        <dbReference type="ARBA" id="ARBA00023237"/>
    </source>
</evidence>
<dbReference type="Gene3D" id="3.30.1330.60">
    <property type="entry name" value="OmpA-like domain"/>
    <property type="match status" value="1"/>
</dbReference>
<dbReference type="Proteomes" id="UP000885847">
    <property type="component" value="Unassembled WGS sequence"/>
</dbReference>
<comment type="subcellular location">
    <subcellularLocation>
        <location evidence="1">Cell outer membrane</location>
    </subcellularLocation>
</comment>
<dbReference type="GO" id="GO:0030246">
    <property type="term" value="F:carbohydrate binding"/>
    <property type="evidence" value="ECO:0007669"/>
    <property type="project" value="InterPro"/>
</dbReference>
<dbReference type="PROSITE" id="PS01068">
    <property type="entry name" value="OMPA_1"/>
    <property type="match status" value="1"/>
</dbReference>
<comment type="caution">
    <text evidence="6">The sequence shown here is derived from an EMBL/GenBank/DDBJ whole genome shotgun (WGS) entry which is preliminary data.</text>
</comment>
<accession>A0A7C0VD50</accession>
<gene>
    <name evidence="6" type="ORF">ENF18_07090</name>
</gene>
<evidence type="ECO:0000256" key="4">
    <source>
        <dbReference type="PROSITE-ProRule" id="PRU00473"/>
    </source>
</evidence>
<dbReference type="PANTHER" id="PTHR30329">
    <property type="entry name" value="STATOR ELEMENT OF FLAGELLAR MOTOR COMPLEX"/>
    <property type="match status" value="1"/>
</dbReference>
<dbReference type="InterPro" id="IPR006664">
    <property type="entry name" value="OMP_bac"/>
</dbReference>